<dbReference type="Gene3D" id="2.60.120.620">
    <property type="entry name" value="q2cbj1_9rhob like domain"/>
    <property type="match status" value="1"/>
</dbReference>
<protein>
    <submittedName>
        <fullName evidence="1">Phytanoyl-CoA dioxygenase family protein</fullName>
    </submittedName>
</protein>
<dbReference type="AlphaFoldDB" id="A0A5B2X6Y3"/>
<dbReference type="EMBL" id="VUOB01000040">
    <property type="protein sequence ID" value="KAA2259157.1"/>
    <property type="molecule type" value="Genomic_DNA"/>
</dbReference>
<reference evidence="1 2" key="2">
    <citation type="submission" date="2019-09" db="EMBL/GenBank/DDBJ databases">
        <authorList>
            <person name="Jin C."/>
        </authorList>
    </citation>
    <scope>NUCLEOTIDE SEQUENCE [LARGE SCALE GENOMIC DNA]</scope>
    <source>
        <strain evidence="1 2">AN110305</strain>
    </source>
</reference>
<keyword evidence="1" id="KW-0560">Oxidoreductase</keyword>
<comment type="caution">
    <text evidence="1">The sequence shown here is derived from an EMBL/GenBank/DDBJ whole genome shotgun (WGS) entry which is preliminary data.</text>
</comment>
<dbReference type="SUPFAM" id="SSF51197">
    <property type="entry name" value="Clavaminate synthase-like"/>
    <property type="match status" value="1"/>
</dbReference>
<dbReference type="PANTHER" id="PTHR20883:SF48">
    <property type="entry name" value="ECTOINE DIOXYGENASE"/>
    <property type="match status" value="1"/>
</dbReference>
<proteinExistence type="predicted"/>
<dbReference type="InterPro" id="IPR008775">
    <property type="entry name" value="Phytyl_CoA_dOase-like"/>
</dbReference>
<gene>
    <name evidence="1" type="ORF">F0L68_21860</name>
</gene>
<evidence type="ECO:0000313" key="2">
    <source>
        <dbReference type="Proteomes" id="UP000323454"/>
    </source>
</evidence>
<dbReference type="GO" id="GO:0005506">
    <property type="term" value="F:iron ion binding"/>
    <property type="evidence" value="ECO:0007669"/>
    <property type="project" value="UniProtKB-ARBA"/>
</dbReference>
<evidence type="ECO:0000313" key="1">
    <source>
        <dbReference type="EMBL" id="KAA2259157.1"/>
    </source>
</evidence>
<dbReference type="GO" id="GO:0016706">
    <property type="term" value="F:2-oxoglutarate-dependent dioxygenase activity"/>
    <property type="evidence" value="ECO:0007669"/>
    <property type="project" value="UniProtKB-ARBA"/>
</dbReference>
<dbReference type="PANTHER" id="PTHR20883">
    <property type="entry name" value="PHYTANOYL-COA DIOXYGENASE DOMAIN CONTAINING 1"/>
    <property type="match status" value="1"/>
</dbReference>
<accession>A0A5B2X6Y3</accession>
<reference evidence="1 2" key="1">
    <citation type="submission" date="2019-09" db="EMBL/GenBank/DDBJ databases">
        <title>Goodfellowia gen. nov., a new genus of the Pseudonocardineae related to Actinoalloteichus, containing Goodfellowia coeruleoviolacea gen. nov., comb. nov. gen. nov., comb. nov.</title>
        <authorList>
            <person name="Labeda D."/>
        </authorList>
    </citation>
    <scope>NUCLEOTIDE SEQUENCE [LARGE SCALE GENOMIC DNA]</scope>
    <source>
        <strain evidence="1 2">AN110305</strain>
    </source>
</reference>
<keyword evidence="1" id="KW-0223">Dioxygenase</keyword>
<keyword evidence="2" id="KW-1185">Reference proteome</keyword>
<name>A0A5B2X6Y3_9PSEU</name>
<organism evidence="1 2">
    <name type="scientific">Solihabitans fulvus</name>
    <dbReference type="NCBI Taxonomy" id="1892852"/>
    <lineage>
        <taxon>Bacteria</taxon>
        <taxon>Bacillati</taxon>
        <taxon>Actinomycetota</taxon>
        <taxon>Actinomycetes</taxon>
        <taxon>Pseudonocardiales</taxon>
        <taxon>Pseudonocardiaceae</taxon>
        <taxon>Solihabitans</taxon>
    </lineage>
</organism>
<sequence length="291" mass="32076">MSRTNRRGGGAMRSIDTLDTLDQHQLDFFHEFGFLKLPAFLDSDTVAALESEVRDGLARSYQLPTDKPSVVTGYEGFYLPLMAEHSPTSRALTSGNGLLSLGGQLLGAPVMPKPAKGILYSDASGWHRDAAHPDLRAIKVAAYLSPVAAESGALRFVPGSHEQQFSDRLAAFRDRHPESTPLDEAAEAAWWPGITAATDPGDLVVFDVHIWHAALFGSLRAQWSVSYVAIPETESQRAAARDYIDLFLRVGHRYDTRTFPYYDPDWLTDERPDFAHAMADLGLFDAEPGEE</sequence>
<dbReference type="OrthoDB" id="9796766at2"/>
<dbReference type="Proteomes" id="UP000323454">
    <property type="component" value="Unassembled WGS sequence"/>
</dbReference>
<dbReference type="Pfam" id="PF05721">
    <property type="entry name" value="PhyH"/>
    <property type="match status" value="1"/>
</dbReference>